<comment type="caution">
    <text evidence="1">The sequence shown here is derived from an EMBL/GenBank/DDBJ whole genome shotgun (WGS) entry which is preliminary data.</text>
</comment>
<evidence type="ECO:0000313" key="1">
    <source>
        <dbReference type="EMBL" id="KAJ8038384.1"/>
    </source>
</evidence>
<evidence type="ECO:0000313" key="2">
    <source>
        <dbReference type="Proteomes" id="UP001152320"/>
    </source>
</evidence>
<dbReference type="Proteomes" id="UP001152320">
    <property type="component" value="Chromosome 7"/>
</dbReference>
<accession>A0A9Q1H9W4</accession>
<gene>
    <name evidence="1" type="ORF">HOLleu_15799</name>
</gene>
<keyword evidence="2" id="KW-1185">Reference proteome</keyword>
<name>A0A9Q1H9W4_HOLLE</name>
<dbReference type="AlphaFoldDB" id="A0A9Q1H9W4"/>
<dbReference type="OrthoDB" id="10033767at2759"/>
<sequence length="177" mass="20140">MMRNLWPYLAIAISARDLYQQVYEICDKSIPIPSVQWLRLQFWPSSTSTAAQKNTGRVKIKMPVSARQHRKHHPDTLSDSEITFVCEDDKHTIKIEESNVPVAAVERRRQVVVGLDQKMVIGDHDFSRVSLSPSLKGKNVQVFSTASGDEMKDMADQLKKIDEEFCSDILLDPDHTS</sequence>
<proteinExistence type="predicted"/>
<organism evidence="1 2">
    <name type="scientific">Holothuria leucospilota</name>
    <name type="common">Black long sea cucumber</name>
    <name type="synonym">Mertensiothuria leucospilota</name>
    <dbReference type="NCBI Taxonomy" id="206669"/>
    <lineage>
        <taxon>Eukaryota</taxon>
        <taxon>Metazoa</taxon>
        <taxon>Echinodermata</taxon>
        <taxon>Eleutherozoa</taxon>
        <taxon>Echinozoa</taxon>
        <taxon>Holothuroidea</taxon>
        <taxon>Aspidochirotacea</taxon>
        <taxon>Aspidochirotida</taxon>
        <taxon>Holothuriidae</taxon>
        <taxon>Holothuria</taxon>
    </lineage>
</organism>
<reference evidence="1" key="1">
    <citation type="submission" date="2021-10" db="EMBL/GenBank/DDBJ databases">
        <title>Tropical sea cucumber genome reveals ecological adaptation and Cuvierian tubules defense mechanism.</title>
        <authorList>
            <person name="Chen T."/>
        </authorList>
    </citation>
    <scope>NUCLEOTIDE SEQUENCE</scope>
    <source>
        <strain evidence="1">Nanhai2018</strain>
        <tissue evidence="1">Muscle</tissue>
    </source>
</reference>
<dbReference type="EMBL" id="JAIZAY010000007">
    <property type="protein sequence ID" value="KAJ8038384.1"/>
    <property type="molecule type" value="Genomic_DNA"/>
</dbReference>
<protein>
    <submittedName>
        <fullName evidence="1">Uncharacterized protein</fullName>
    </submittedName>
</protein>